<evidence type="ECO:0000313" key="2">
    <source>
        <dbReference type="Proteomes" id="UP001168821"/>
    </source>
</evidence>
<sequence>MDYTCPFRYLPSHLAGCLSEQCQLITELATWQDDVTAAMFAQVLVSRPPSGCVPRGVRCPRVHLRKAHEIKALPPAGPLIDYRINLRYTNTKHDAEHQ</sequence>
<comment type="caution">
    <text evidence="1">The sequence shown here is derived from an EMBL/GenBank/DDBJ whole genome shotgun (WGS) entry which is preliminary data.</text>
</comment>
<reference evidence="1" key="1">
    <citation type="journal article" date="2023" name="G3 (Bethesda)">
        <title>Whole genome assemblies of Zophobas morio and Tenebrio molitor.</title>
        <authorList>
            <person name="Kaur S."/>
            <person name="Stinson S.A."/>
            <person name="diCenzo G.C."/>
        </authorList>
    </citation>
    <scope>NUCLEOTIDE SEQUENCE</scope>
    <source>
        <strain evidence="1">QUZm001</strain>
    </source>
</reference>
<dbReference type="Proteomes" id="UP001168821">
    <property type="component" value="Unassembled WGS sequence"/>
</dbReference>
<gene>
    <name evidence="1" type="ORF">Zmor_010341</name>
</gene>
<proteinExistence type="predicted"/>
<accession>A0AA38MJW6</accession>
<protein>
    <submittedName>
        <fullName evidence="1">Uncharacterized protein</fullName>
    </submittedName>
</protein>
<keyword evidence="2" id="KW-1185">Reference proteome</keyword>
<dbReference type="AlphaFoldDB" id="A0AA38MJW6"/>
<organism evidence="1 2">
    <name type="scientific">Zophobas morio</name>
    <dbReference type="NCBI Taxonomy" id="2755281"/>
    <lineage>
        <taxon>Eukaryota</taxon>
        <taxon>Metazoa</taxon>
        <taxon>Ecdysozoa</taxon>
        <taxon>Arthropoda</taxon>
        <taxon>Hexapoda</taxon>
        <taxon>Insecta</taxon>
        <taxon>Pterygota</taxon>
        <taxon>Neoptera</taxon>
        <taxon>Endopterygota</taxon>
        <taxon>Coleoptera</taxon>
        <taxon>Polyphaga</taxon>
        <taxon>Cucujiformia</taxon>
        <taxon>Tenebrionidae</taxon>
        <taxon>Zophobas</taxon>
    </lineage>
</organism>
<evidence type="ECO:0000313" key="1">
    <source>
        <dbReference type="EMBL" id="KAJ3658612.1"/>
    </source>
</evidence>
<dbReference type="EMBL" id="JALNTZ010000003">
    <property type="protein sequence ID" value="KAJ3658612.1"/>
    <property type="molecule type" value="Genomic_DNA"/>
</dbReference>
<name>A0AA38MJW6_9CUCU</name>